<dbReference type="PANTHER" id="PTHR33095:SF57">
    <property type="entry name" value="EXPRESSED PROTEIN"/>
    <property type="match status" value="1"/>
</dbReference>
<dbReference type="EMBL" id="QZWG01000020">
    <property type="protein sequence ID" value="RZB45521.1"/>
    <property type="molecule type" value="Genomic_DNA"/>
</dbReference>
<proteinExistence type="predicted"/>
<keyword evidence="3" id="KW-1185">Reference proteome</keyword>
<dbReference type="Gramene" id="XM_028363933.1">
    <property type="protein sequence ID" value="XP_028219734.1"/>
    <property type="gene ID" value="LOC114401415"/>
</dbReference>
<dbReference type="PANTHER" id="PTHR33095">
    <property type="entry name" value="OS07G0619500 PROTEIN"/>
    <property type="match status" value="1"/>
</dbReference>
<comment type="caution">
    <text evidence="2">The sequence shown here is derived from an EMBL/GenBank/DDBJ whole genome shotgun (WGS) entry which is preliminary data.</text>
</comment>
<feature type="compositionally biased region" description="Polar residues" evidence="1">
    <location>
        <begin position="259"/>
        <end position="268"/>
    </location>
</feature>
<dbReference type="Proteomes" id="UP000289340">
    <property type="component" value="Chromosome 20"/>
</dbReference>
<feature type="compositionally biased region" description="Polar residues" evidence="1">
    <location>
        <begin position="285"/>
        <end position="303"/>
    </location>
</feature>
<dbReference type="AlphaFoldDB" id="A0A445F9N3"/>
<organism evidence="2 3">
    <name type="scientific">Glycine soja</name>
    <name type="common">Wild soybean</name>
    <dbReference type="NCBI Taxonomy" id="3848"/>
    <lineage>
        <taxon>Eukaryota</taxon>
        <taxon>Viridiplantae</taxon>
        <taxon>Streptophyta</taxon>
        <taxon>Embryophyta</taxon>
        <taxon>Tracheophyta</taxon>
        <taxon>Spermatophyta</taxon>
        <taxon>Magnoliopsida</taxon>
        <taxon>eudicotyledons</taxon>
        <taxon>Gunneridae</taxon>
        <taxon>Pentapetalae</taxon>
        <taxon>rosids</taxon>
        <taxon>fabids</taxon>
        <taxon>Fabales</taxon>
        <taxon>Fabaceae</taxon>
        <taxon>Papilionoideae</taxon>
        <taxon>50 kb inversion clade</taxon>
        <taxon>NPAAA clade</taxon>
        <taxon>indigoferoid/millettioid clade</taxon>
        <taxon>Phaseoleae</taxon>
        <taxon>Glycine</taxon>
        <taxon>Glycine subgen. Soja</taxon>
    </lineage>
</organism>
<accession>A0A445F9N3</accession>
<name>A0A445F9N3_GLYSO</name>
<sequence>MEQLQTPTITHNNTNPETNNGESLFFQDFDSTCSTPYVSAPSSPGRGPLPGFFYSAPASPMHFAITAASSYEKTPSSAPMGFEFEFSARFGCSGSAGSGSMSSADELFLNGQIRPMKLSSHLERPQVLAPLLDLEGNEDEEDEEVVEEGVNVNVSVVRGRDLRLRDKSVRRRTRSMSPLRSNTPLEWAENEEDHDQNVTKPNKTNMISSSEAEKVEDGFGLETTPSASSSRSSSAGRSSKRWVFLKDFLRSKSEGRSNNKFWSTISFSPTKDKKNQNPPNTNKNVASSETTQKPKGSSSSQTWARRISGKPTNGVGKRRVPASPHELHYKANRAQAEELRKKTFLPYRQGLLGCLGFSSKGYGAINGFARALNPVSSR</sequence>
<feature type="region of interest" description="Disordered" evidence="1">
    <location>
        <begin position="169"/>
        <end position="236"/>
    </location>
</feature>
<evidence type="ECO:0000313" key="2">
    <source>
        <dbReference type="EMBL" id="RZB45521.1"/>
    </source>
</evidence>
<dbReference type="Pfam" id="PF07816">
    <property type="entry name" value="DUF1645"/>
    <property type="match status" value="1"/>
</dbReference>
<feature type="region of interest" description="Disordered" evidence="1">
    <location>
        <begin position="259"/>
        <end position="325"/>
    </location>
</feature>
<feature type="region of interest" description="Disordered" evidence="1">
    <location>
        <begin position="1"/>
        <end position="21"/>
    </location>
</feature>
<feature type="compositionally biased region" description="Polar residues" evidence="1">
    <location>
        <begin position="175"/>
        <end position="184"/>
    </location>
</feature>
<reference evidence="2 3" key="1">
    <citation type="submission" date="2018-09" db="EMBL/GenBank/DDBJ databases">
        <title>A high-quality reference genome of wild soybean provides a powerful tool to mine soybean genomes.</title>
        <authorList>
            <person name="Xie M."/>
            <person name="Chung C.Y.L."/>
            <person name="Li M.-W."/>
            <person name="Wong F.-L."/>
            <person name="Chan T.-F."/>
            <person name="Lam H.-M."/>
        </authorList>
    </citation>
    <scope>NUCLEOTIDE SEQUENCE [LARGE SCALE GENOMIC DNA]</scope>
    <source>
        <strain evidence="3">cv. W05</strain>
        <tissue evidence="2">Hypocotyl of etiolated seedlings</tissue>
    </source>
</reference>
<evidence type="ECO:0000313" key="3">
    <source>
        <dbReference type="Proteomes" id="UP000289340"/>
    </source>
</evidence>
<protein>
    <submittedName>
        <fullName evidence="2">Uncharacterized protein</fullName>
    </submittedName>
</protein>
<feature type="compositionally biased region" description="Polar residues" evidence="1">
    <location>
        <begin position="198"/>
        <end position="210"/>
    </location>
</feature>
<gene>
    <name evidence="2" type="ORF">D0Y65_055028</name>
</gene>
<feature type="compositionally biased region" description="Low complexity" evidence="1">
    <location>
        <begin position="226"/>
        <end position="236"/>
    </location>
</feature>
<dbReference type="InterPro" id="IPR012442">
    <property type="entry name" value="DUF1645_plant"/>
</dbReference>
<evidence type="ECO:0000256" key="1">
    <source>
        <dbReference type="SAM" id="MobiDB-lite"/>
    </source>
</evidence>